<gene>
    <name evidence="2" type="ORF">G5V58_11210</name>
</gene>
<dbReference type="Pfam" id="PF01872">
    <property type="entry name" value="RibD_C"/>
    <property type="match status" value="1"/>
</dbReference>
<dbReference type="PANTHER" id="PTHR38011:SF11">
    <property type="entry name" value="2,5-DIAMINO-6-RIBOSYLAMINO-4(3H)-PYRIMIDINONE 5'-PHOSPHATE REDUCTASE"/>
    <property type="match status" value="1"/>
</dbReference>
<dbReference type="Proteomes" id="UP000502996">
    <property type="component" value="Chromosome"/>
</dbReference>
<sequence>MRRLAYAMNVSLDGYTAGPDDDLSWGTPSDELFQWWSDRVGATELALYGRRVWEAMSAHWPTADQQPGVTAAHAAYAERWRRMPKVVFATTSVPIDDHQARLVTGDPLEEIRRLKTGDGGPMDVVGATLAGAAVRAGLVDELVVVTHPAVIGGGTPYLPPLERELSLTLLETRTFAEGIVLTRYDVLGGER</sequence>
<evidence type="ECO:0000313" key="3">
    <source>
        <dbReference type="Proteomes" id="UP000502996"/>
    </source>
</evidence>
<keyword evidence="3" id="KW-1185">Reference proteome</keyword>
<dbReference type="GO" id="GO:0008703">
    <property type="term" value="F:5-amino-6-(5-phosphoribosylamino)uracil reductase activity"/>
    <property type="evidence" value="ECO:0007669"/>
    <property type="project" value="InterPro"/>
</dbReference>
<dbReference type="InterPro" id="IPR002734">
    <property type="entry name" value="RibDG_C"/>
</dbReference>
<dbReference type="InterPro" id="IPR050765">
    <property type="entry name" value="Riboflavin_Biosynth_HTPR"/>
</dbReference>
<organism evidence="2 3">
    <name type="scientific">Nocardioides anomalus</name>
    <dbReference type="NCBI Taxonomy" id="2712223"/>
    <lineage>
        <taxon>Bacteria</taxon>
        <taxon>Bacillati</taxon>
        <taxon>Actinomycetota</taxon>
        <taxon>Actinomycetes</taxon>
        <taxon>Propionibacteriales</taxon>
        <taxon>Nocardioidaceae</taxon>
        <taxon>Nocardioides</taxon>
    </lineage>
</organism>
<reference evidence="2 3" key="1">
    <citation type="submission" date="2020-02" db="EMBL/GenBank/DDBJ databases">
        <title>Full genome sequence of Nocardioides sp. R-3366.</title>
        <authorList>
            <person name="Im W.-T."/>
        </authorList>
    </citation>
    <scope>NUCLEOTIDE SEQUENCE [LARGE SCALE GENOMIC DNA]</scope>
    <source>
        <strain evidence="2 3">R-3366</strain>
    </source>
</reference>
<dbReference type="EMBL" id="CP049257">
    <property type="protein sequence ID" value="QIG43248.1"/>
    <property type="molecule type" value="Genomic_DNA"/>
</dbReference>
<dbReference type="AlphaFoldDB" id="A0A6G6WD43"/>
<dbReference type="PANTHER" id="PTHR38011">
    <property type="entry name" value="DIHYDROFOLATE REDUCTASE FAMILY PROTEIN (AFU_ORTHOLOGUE AFUA_8G06820)"/>
    <property type="match status" value="1"/>
</dbReference>
<accession>A0A6G6WD43</accession>
<dbReference type="RefSeq" id="WP_165232396.1">
    <property type="nucleotide sequence ID" value="NZ_CP049257.1"/>
</dbReference>
<feature type="domain" description="Bacterial bifunctional deaminase-reductase C-terminal" evidence="1">
    <location>
        <begin position="5"/>
        <end position="181"/>
    </location>
</feature>
<dbReference type="InterPro" id="IPR024072">
    <property type="entry name" value="DHFR-like_dom_sf"/>
</dbReference>
<evidence type="ECO:0000313" key="2">
    <source>
        <dbReference type="EMBL" id="QIG43248.1"/>
    </source>
</evidence>
<evidence type="ECO:0000259" key="1">
    <source>
        <dbReference type="Pfam" id="PF01872"/>
    </source>
</evidence>
<protein>
    <submittedName>
        <fullName evidence="2">Dihydrofolate reductase family protein</fullName>
    </submittedName>
</protein>
<name>A0A6G6WD43_9ACTN</name>
<dbReference type="GO" id="GO:0009231">
    <property type="term" value="P:riboflavin biosynthetic process"/>
    <property type="evidence" value="ECO:0007669"/>
    <property type="project" value="InterPro"/>
</dbReference>
<dbReference type="SUPFAM" id="SSF53597">
    <property type="entry name" value="Dihydrofolate reductase-like"/>
    <property type="match status" value="1"/>
</dbReference>
<dbReference type="Gene3D" id="3.40.430.10">
    <property type="entry name" value="Dihydrofolate Reductase, subunit A"/>
    <property type="match status" value="1"/>
</dbReference>
<proteinExistence type="predicted"/>
<dbReference type="KEGG" id="nano:G5V58_11210"/>